<dbReference type="HAMAP" id="MF_02065">
    <property type="entry name" value="MltG"/>
    <property type="match status" value="1"/>
</dbReference>
<comment type="caution">
    <text evidence="8">The sequence shown here is derived from an EMBL/GenBank/DDBJ whole genome shotgun (WGS) entry which is preliminary data.</text>
</comment>
<evidence type="ECO:0000256" key="1">
    <source>
        <dbReference type="ARBA" id="ARBA00022475"/>
    </source>
</evidence>
<dbReference type="GO" id="GO:0071555">
    <property type="term" value="P:cell wall organization"/>
    <property type="evidence" value="ECO:0007669"/>
    <property type="project" value="UniProtKB-KW"/>
</dbReference>
<dbReference type="GO" id="GO:0009252">
    <property type="term" value="P:peptidoglycan biosynthetic process"/>
    <property type="evidence" value="ECO:0007669"/>
    <property type="project" value="UniProtKB-UniRule"/>
</dbReference>
<keyword evidence="2 7" id="KW-0812">Transmembrane</keyword>
<organism evidence="8 9">
    <name type="scientific">Tunturiibacter lichenicola</name>
    <dbReference type="NCBI Taxonomy" id="2051959"/>
    <lineage>
        <taxon>Bacteria</taxon>
        <taxon>Pseudomonadati</taxon>
        <taxon>Acidobacteriota</taxon>
        <taxon>Terriglobia</taxon>
        <taxon>Terriglobales</taxon>
        <taxon>Acidobacteriaceae</taxon>
        <taxon>Tunturiibacter</taxon>
    </lineage>
</organism>
<comment type="catalytic activity">
    <reaction evidence="7">
        <text>a peptidoglycan chain = a peptidoglycan chain with N-acetyl-1,6-anhydromuramyl-[peptide] at the reducing end + a peptidoglycan chain with N-acetylglucosamine at the non-reducing end.</text>
        <dbReference type="EC" id="4.2.2.29"/>
    </reaction>
</comment>
<comment type="similarity">
    <text evidence="7">Belongs to the transglycosylase MltG family.</text>
</comment>
<keyword evidence="5 7" id="KW-0456">Lyase</keyword>
<dbReference type="NCBIfam" id="TIGR00247">
    <property type="entry name" value="endolytic transglycosylase MltG"/>
    <property type="match status" value="1"/>
</dbReference>
<dbReference type="Gene3D" id="3.30.160.60">
    <property type="entry name" value="Classic Zinc Finger"/>
    <property type="match status" value="1"/>
</dbReference>
<evidence type="ECO:0000256" key="5">
    <source>
        <dbReference type="ARBA" id="ARBA00023239"/>
    </source>
</evidence>
<evidence type="ECO:0000256" key="7">
    <source>
        <dbReference type="HAMAP-Rule" id="MF_02065"/>
    </source>
</evidence>
<name>A0A7Y9T7U6_9BACT</name>
<proteinExistence type="inferred from homology"/>
<dbReference type="EMBL" id="JACCCV010000001">
    <property type="protein sequence ID" value="NYF49905.1"/>
    <property type="molecule type" value="Genomic_DNA"/>
</dbReference>
<dbReference type="InterPro" id="IPR003770">
    <property type="entry name" value="MLTG-like"/>
</dbReference>
<keyword evidence="6 7" id="KW-0961">Cell wall biogenesis/degradation</keyword>
<evidence type="ECO:0000256" key="3">
    <source>
        <dbReference type="ARBA" id="ARBA00022989"/>
    </source>
</evidence>
<evidence type="ECO:0000256" key="4">
    <source>
        <dbReference type="ARBA" id="ARBA00023136"/>
    </source>
</evidence>
<feature type="site" description="Important for catalytic activity" evidence="7">
    <location>
        <position position="206"/>
    </location>
</feature>
<dbReference type="Pfam" id="PF02618">
    <property type="entry name" value="YceG"/>
    <property type="match status" value="1"/>
</dbReference>
<keyword evidence="1 7" id="KW-1003">Cell membrane</keyword>
<dbReference type="GO" id="GO:0008932">
    <property type="term" value="F:lytic endotransglycosylase activity"/>
    <property type="evidence" value="ECO:0007669"/>
    <property type="project" value="UniProtKB-UniRule"/>
</dbReference>
<evidence type="ECO:0000256" key="6">
    <source>
        <dbReference type="ARBA" id="ARBA00023316"/>
    </source>
</evidence>
<dbReference type="PANTHER" id="PTHR30518:SF2">
    <property type="entry name" value="ENDOLYTIC MUREIN TRANSGLYCOSYLASE"/>
    <property type="match status" value="1"/>
</dbReference>
<gene>
    <name evidence="7" type="primary">mltG</name>
    <name evidence="8" type="ORF">HDF12_000270</name>
</gene>
<dbReference type="PANTHER" id="PTHR30518">
    <property type="entry name" value="ENDOLYTIC MUREIN TRANSGLYCOSYLASE"/>
    <property type="match status" value="1"/>
</dbReference>
<keyword evidence="4 7" id="KW-0472">Membrane</keyword>
<protein>
    <recommendedName>
        <fullName evidence="7">Endolytic murein transglycosylase</fullName>
        <ecNumber evidence="7">4.2.2.29</ecNumber>
    </recommendedName>
    <alternativeName>
        <fullName evidence="7">Peptidoglycan lytic transglycosylase</fullName>
    </alternativeName>
    <alternativeName>
        <fullName evidence="7">Peptidoglycan polymerization terminase</fullName>
    </alternativeName>
</protein>
<dbReference type="EC" id="4.2.2.29" evidence="7"/>
<evidence type="ECO:0000256" key="2">
    <source>
        <dbReference type="ARBA" id="ARBA00022692"/>
    </source>
</evidence>
<sequence>MKFLGILVLLLLIALAVAAGVIYLPYGPSTETFVDIAPGTGTETIASQLQRSGVIRNRLAFYLLRLKTGGTLKAGEYRFDGQLPMTDVYQRILHGDVYTRAFTIPEGFNIFDIAQAAEAAGFGPRDAFLAAERQHTELIAAFTADGPPPVSLEGYLFPDTYQFSRHATPLQILSAMVRRFHQESAQLGLTNDVSQTVIMASLIEKEVRQDAERPLVAGVFVNRLAKGIPLATDPSVIYAALLDNRWRGTIYASDLQSPSPYNTYKHAGLPPGPIANPGIAALRAATRPARTDYLYFVSDASGHTRFSATLQEHAQQVQSYRLAQKHQLSGTGVTP</sequence>
<reference evidence="8 9" key="1">
    <citation type="submission" date="2020-07" db="EMBL/GenBank/DDBJ databases">
        <title>Genomic Encyclopedia of Type Strains, Phase IV (KMG-V): Genome sequencing to study the core and pangenomes of soil and plant-associated prokaryotes.</title>
        <authorList>
            <person name="Whitman W."/>
        </authorList>
    </citation>
    <scope>NUCLEOTIDE SEQUENCE [LARGE SCALE GENOMIC DNA]</scope>
    <source>
        <strain evidence="8 9">M8UP30</strain>
    </source>
</reference>
<dbReference type="GO" id="GO:0005886">
    <property type="term" value="C:plasma membrane"/>
    <property type="evidence" value="ECO:0007669"/>
    <property type="project" value="UniProtKB-UniRule"/>
</dbReference>
<accession>A0A7Y9T7U6</accession>
<dbReference type="Gene3D" id="3.30.1490.480">
    <property type="entry name" value="Endolytic murein transglycosylase"/>
    <property type="match status" value="1"/>
</dbReference>
<evidence type="ECO:0000313" key="9">
    <source>
        <dbReference type="Proteomes" id="UP000534186"/>
    </source>
</evidence>
<dbReference type="Proteomes" id="UP000534186">
    <property type="component" value="Unassembled WGS sequence"/>
</dbReference>
<keyword evidence="3 7" id="KW-1133">Transmembrane helix</keyword>
<dbReference type="AlphaFoldDB" id="A0A7Y9T7U6"/>
<evidence type="ECO:0000313" key="8">
    <source>
        <dbReference type="EMBL" id="NYF49905.1"/>
    </source>
</evidence>
<dbReference type="CDD" id="cd08010">
    <property type="entry name" value="MltG_like"/>
    <property type="match status" value="1"/>
</dbReference>
<comment type="function">
    <text evidence="7">Functions as a peptidoglycan terminase that cleaves nascent peptidoglycan strands endolytically to terminate their elongation.</text>
</comment>